<dbReference type="Pfam" id="PF03748">
    <property type="entry name" value="FliL"/>
    <property type="match status" value="1"/>
</dbReference>
<dbReference type="GO" id="GO:0071978">
    <property type="term" value="P:bacterial-type flagellum-dependent swarming motility"/>
    <property type="evidence" value="ECO:0007669"/>
    <property type="project" value="TreeGrafter"/>
</dbReference>
<reference evidence="12" key="1">
    <citation type="submission" date="2016-10" db="EMBL/GenBank/DDBJ databases">
        <authorList>
            <person name="Varghese N."/>
            <person name="Submissions S."/>
        </authorList>
    </citation>
    <scope>NUCLEOTIDE SEQUENCE [LARGE SCALE GENOMIC DNA]</scope>
    <source>
        <strain evidence="12">DSM 8344</strain>
    </source>
</reference>
<keyword evidence="4 10" id="KW-1003">Cell membrane</keyword>
<dbReference type="GO" id="GO:0006935">
    <property type="term" value="P:chemotaxis"/>
    <property type="evidence" value="ECO:0007669"/>
    <property type="project" value="UniProtKB-KW"/>
</dbReference>
<protein>
    <recommendedName>
        <fullName evidence="10">Flagellar protein FliL</fullName>
    </recommendedName>
</protein>
<dbReference type="PANTHER" id="PTHR35091:SF2">
    <property type="entry name" value="FLAGELLAR PROTEIN FLIL"/>
    <property type="match status" value="1"/>
</dbReference>
<evidence type="ECO:0000256" key="9">
    <source>
        <dbReference type="ARBA" id="ARBA00023136"/>
    </source>
</evidence>
<dbReference type="EMBL" id="FNCP01000001">
    <property type="protein sequence ID" value="SDG16333.1"/>
    <property type="molecule type" value="Genomic_DNA"/>
</dbReference>
<keyword evidence="5 10" id="KW-0145">Chemotaxis</keyword>
<evidence type="ECO:0000256" key="3">
    <source>
        <dbReference type="ARBA" id="ARBA00008281"/>
    </source>
</evidence>
<evidence type="ECO:0000256" key="8">
    <source>
        <dbReference type="ARBA" id="ARBA00022989"/>
    </source>
</evidence>
<evidence type="ECO:0000256" key="1">
    <source>
        <dbReference type="ARBA" id="ARBA00002254"/>
    </source>
</evidence>
<evidence type="ECO:0000256" key="10">
    <source>
        <dbReference type="RuleBase" id="RU364125"/>
    </source>
</evidence>
<comment type="similarity">
    <text evidence="3 10">Belongs to the FliL family.</text>
</comment>
<evidence type="ECO:0000313" key="11">
    <source>
        <dbReference type="EMBL" id="SDG16333.1"/>
    </source>
</evidence>
<dbReference type="OrthoDB" id="1808726at2"/>
<dbReference type="STRING" id="1121419.SAMN05443529_101247"/>
<accession>A0A1G7RZX4</accession>
<organism evidence="11 12">
    <name type="scientific">Desulfosporosinus hippei DSM 8344</name>
    <dbReference type="NCBI Taxonomy" id="1121419"/>
    <lineage>
        <taxon>Bacteria</taxon>
        <taxon>Bacillati</taxon>
        <taxon>Bacillota</taxon>
        <taxon>Clostridia</taxon>
        <taxon>Eubacteriales</taxon>
        <taxon>Desulfitobacteriaceae</taxon>
        <taxon>Desulfosporosinus</taxon>
    </lineage>
</organism>
<comment type="function">
    <text evidence="1 10">Controls the rotational direction of flagella during chemotaxis.</text>
</comment>
<dbReference type="RefSeq" id="WP_034598438.1">
    <property type="nucleotide sequence ID" value="NZ_FNCP01000001.1"/>
</dbReference>
<gene>
    <name evidence="11" type="ORF">SAMN05443529_101247</name>
</gene>
<dbReference type="Proteomes" id="UP000198656">
    <property type="component" value="Unassembled WGS sequence"/>
</dbReference>
<dbReference type="AlphaFoldDB" id="A0A1G7RZX4"/>
<proteinExistence type="inferred from homology"/>
<keyword evidence="6" id="KW-0812">Transmembrane</keyword>
<keyword evidence="11" id="KW-0282">Flagellum</keyword>
<keyword evidence="9 10" id="KW-0472">Membrane</keyword>
<dbReference type="GO" id="GO:0009425">
    <property type="term" value="C:bacterial-type flagellum basal body"/>
    <property type="evidence" value="ECO:0007669"/>
    <property type="project" value="InterPro"/>
</dbReference>
<evidence type="ECO:0000256" key="7">
    <source>
        <dbReference type="ARBA" id="ARBA00022779"/>
    </source>
</evidence>
<evidence type="ECO:0000256" key="5">
    <source>
        <dbReference type="ARBA" id="ARBA00022500"/>
    </source>
</evidence>
<evidence type="ECO:0000256" key="4">
    <source>
        <dbReference type="ARBA" id="ARBA00022475"/>
    </source>
</evidence>
<evidence type="ECO:0000256" key="6">
    <source>
        <dbReference type="ARBA" id="ARBA00022692"/>
    </source>
</evidence>
<evidence type="ECO:0000256" key="2">
    <source>
        <dbReference type="ARBA" id="ARBA00004162"/>
    </source>
</evidence>
<keyword evidence="7 10" id="KW-0283">Flagellar rotation</keyword>
<dbReference type="GO" id="GO:0005886">
    <property type="term" value="C:plasma membrane"/>
    <property type="evidence" value="ECO:0007669"/>
    <property type="project" value="UniProtKB-SubCell"/>
</dbReference>
<keyword evidence="12" id="KW-1185">Reference proteome</keyword>
<keyword evidence="8" id="KW-1133">Transmembrane helix</keyword>
<keyword evidence="11" id="KW-0969">Cilium</keyword>
<comment type="subcellular location">
    <subcellularLocation>
        <location evidence="2">Cell membrane</location>
        <topology evidence="2">Single-pass membrane protein</topology>
    </subcellularLocation>
</comment>
<dbReference type="PANTHER" id="PTHR35091">
    <property type="entry name" value="FLAGELLAR PROTEIN FLIL"/>
    <property type="match status" value="1"/>
</dbReference>
<sequence length="144" mass="15693">MNRKSLIFVILALFIGVGLGTGGTLGVQKFFLGTSEESSKAHVKETKKTGPLLPIGEFTVNLQGGGFLKASITVQVTDDKVAETLKEEDAFLKDRVNTVLANKTLADVQNSTGREKLREDLVEKLNEVAENHVTDVLFLSLVYQ</sequence>
<keyword evidence="11" id="KW-0966">Cell projection</keyword>
<name>A0A1G7RZX4_9FIRM</name>
<evidence type="ECO:0000313" key="12">
    <source>
        <dbReference type="Proteomes" id="UP000198656"/>
    </source>
</evidence>
<dbReference type="InterPro" id="IPR005503">
    <property type="entry name" value="FliL"/>
</dbReference>